<reference evidence="1 2" key="1">
    <citation type="submission" date="2019-02" db="EMBL/GenBank/DDBJ databases">
        <title>Bacterial novel species Emticicia sp. 17J42-9 isolated from soil.</title>
        <authorList>
            <person name="Jung H.-Y."/>
        </authorList>
    </citation>
    <scope>NUCLEOTIDE SEQUENCE [LARGE SCALE GENOMIC DNA]</scope>
    <source>
        <strain evidence="1 2">17J42-9</strain>
    </source>
</reference>
<dbReference type="AlphaFoldDB" id="A0A4Q5LX30"/>
<keyword evidence="2" id="KW-1185">Reference proteome</keyword>
<accession>A0A4Q5LX30</accession>
<comment type="caution">
    <text evidence="1">The sequence shown here is derived from an EMBL/GenBank/DDBJ whole genome shotgun (WGS) entry which is preliminary data.</text>
</comment>
<proteinExistence type="predicted"/>
<evidence type="ECO:0000313" key="2">
    <source>
        <dbReference type="Proteomes" id="UP000293162"/>
    </source>
</evidence>
<dbReference type="SUPFAM" id="SSF63825">
    <property type="entry name" value="YWTD domain"/>
    <property type="match status" value="1"/>
</dbReference>
<sequence>MKYPSLLLLTLFFLLTLDTHAQKLVGKLEFMGSHNYISKIMIQDTTIYIATAAGLVIRNINGKKIKEYMFPSTMPRDEQRPVRIRYMDFDKKSNLWICFEDGVIRKFNGKSWEKPFADSVRSSFIAFDNAGNMWMSKYSNKKALLSYIENNIEKLDTTSGIIGAPIKYFKQHKDGRYWCGTDRYTYYKEKDGNKWIYLKDSYGDSGYLYEHPITKDFWFGTKTDLYQWNGKEVKIHKYAGIAGSIYGVTSDKAGDLWLSINGGLIRWNKTKEYKQYWETGKYPLSGLSGVIGTDKNGKIWMGGFHGLHCLDKGKWTSYYEDGIQGYDLHSYLLDSKNRLWLATNTSRLACKTKDKWDYYQLSPFFSPKQETIVWKITEASDGTIWSATGHGINFFNGNIWQQVPEFHSKFNRERPIPIGEKSLVISKNNGVYILADQEIYKKDGQSWQPLGIKELKISAIHNFYVDANNTLWIFSINKGYKLLKVKLNDKNKAESFEETLKNEVYCFFEDNQKNLWVGTGRGAFVLKNNAWVYYNNLSNDNTYGRVHGICQDSEGALWFLVQAGSLHIIKIQDNCPVFHKTDLGWGFVSNPEFRSFGKGVSFKDNRELVIFTPE</sequence>
<dbReference type="Pfam" id="PF07494">
    <property type="entry name" value="Reg_prop"/>
    <property type="match status" value="1"/>
</dbReference>
<dbReference type="RefSeq" id="WP_130022630.1">
    <property type="nucleotide sequence ID" value="NZ_SEWF01000028.1"/>
</dbReference>
<evidence type="ECO:0000313" key="1">
    <source>
        <dbReference type="EMBL" id="RYU94294.1"/>
    </source>
</evidence>
<protein>
    <recommendedName>
        <fullName evidence="3">Two component regulator propeller</fullName>
    </recommendedName>
</protein>
<organism evidence="1 2">
    <name type="scientific">Emticicia agri</name>
    <dbReference type="NCBI Taxonomy" id="2492393"/>
    <lineage>
        <taxon>Bacteria</taxon>
        <taxon>Pseudomonadati</taxon>
        <taxon>Bacteroidota</taxon>
        <taxon>Cytophagia</taxon>
        <taxon>Cytophagales</taxon>
        <taxon>Leadbetterellaceae</taxon>
        <taxon>Emticicia</taxon>
    </lineage>
</organism>
<dbReference type="InterPro" id="IPR015943">
    <property type="entry name" value="WD40/YVTN_repeat-like_dom_sf"/>
</dbReference>
<name>A0A4Q5LX30_9BACT</name>
<dbReference type="Gene3D" id="2.130.10.10">
    <property type="entry name" value="YVTN repeat-like/Quinoprotein amine dehydrogenase"/>
    <property type="match status" value="3"/>
</dbReference>
<dbReference type="OrthoDB" id="9778366at2"/>
<evidence type="ECO:0008006" key="3">
    <source>
        <dbReference type="Google" id="ProtNLM"/>
    </source>
</evidence>
<dbReference type="EMBL" id="SEWF01000028">
    <property type="protein sequence ID" value="RYU94294.1"/>
    <property type="molecule type" value="Genomic_DNA"/>
</dbReference>
<dbReference type="InterPro" id="IPR011110">
    <property type="entry name" value="Reg_prop"/>
</dbReference>
<gene>
    <name evidence="1" type="ORF">EWM59_17915</name>
</gene>
<dbReference type="SUPFAM" id="SSF63829">
    <property type="entry name" value="Calcium-dependent phosphotriesterase"/>
    <property type="match status" value="2"/>
</dbReference>
<dbReference type="Proteomes" id="UP000293162">
    <property type="component" value="Unassembled WGS sequence"/>
</dbReference>